<dbReference type="HOGENOM" id="CLU_042838_0_0_1"/>
<protein>
    <recommendedName>
        <fullName evidence="3">Phosphoglycerate mutase-like protein</fullName>
    </recommendedName>
</protein>
<accession>A0A0C9UQS7</accession>
<proteinExistence type="predicted"/>
<organism evidence="1 2">
    <name type="scientific">Sphaerobolus stellatus (strain SS14)</name>
    <dbReference type="NCBI Taxonomy" id="990650"/>
    <lineage>
        <taxon>Eukaryota</taxon>
        <taxon>Fungi</taxon>
        <taxon>Dikarya</taxon>
        <taxon>Basidiomycota</taxon>
        <taxon>Agaricomycotina</taxon>
        <taxon>Agaricomycetes</taxon>
        <taxon>Phallomycetidae</taxon>
        <taxon>Geastrales</taxon>
        <taxon>Sphaerobolaceae</taxon>
        <taxon>Sphaerobolus</taxon>
    </lineage>
</organism>
<evidence type="ECO:0000313" key="2">
    <source>
        <dbReference type="Proteomes" id="UP000054279"/>
    </source>
</evidence>
<dbReference type="Proteomes" id="UP000054279">
    <property type="component" value="Unassembled WGS sequence"/>
</dbReference>
<dbReference type="InterPro" id="IPR051710">
    <property type="entry name" value="Phosphatase_SH3-domain"/>
</dbReference>
<dbReference type="InterPro" id="IPR029033">
    <property type="entry name" value="His_PPase_superfam"/>
</dbReference>
<name>A0A0C9UQS7_SPHS4</name>
<dbReference type="CDD" id="cd07067">
    <property type="entry name" value="HP_PGM_like"/>
    <property type="match status" value="1"/>
</dbReference>
<dbReference type="OrthoDB" id="414418at2759"/>
<dbReference type="SUPFAM" id="SSF53254">
    <property type="entry name" value="Phosphoglycerate mutase-like"/>
    <property type="match status" value="1"/>
</dbReference>
<dbReference type="EMBL" id="KN837113">
    <property type="protein sequence ID" value="KIJ45283.1"/>
    <property type="molecule type" value="Genomic_DNA"/>
</dbReference>
<gene>
    <name evidence="1" type="ORF">M422DRAFT_47066</name>
</gene>
<keyword evidence="2" id="KW-1185">Reference proteome</keyword>
<reference evidence="1 2" key="1">
    <citation type="submission" date="2014-06" db="EMBL/GenBank/DDBJ databases">
        <title>Evolutionary Origins and Diversification of the Mycorrhizal Mutualists.</title>
        <authorList>
            <consortium name="DOE Joint Genome Institute"/>
            <consortium name="Mycorrhizal Genomics Consortium"/>
            <person name="Kohler A."/>
            <person name="Kuo A."/>
            <person name="Nagy L.G."/>
            <person name="Floudas D."/>
            <person name="Copeland A."/>
            <person name="Barry K.W."/>
            <person name="Cichocki N."/>
            <person name="Veneault-Fourrey C."/>
            <person name="LaButti K."/>
            <person name="Lindquist E.A."/>
            <person name="Lipzen A."/>
            <person name="Lundell T."/>
            <person name="Morin E."/>
            <person name="Murat C."/>
            <person name="Riley R."/>
            <person name="Ohm R."/>
            <person name="Sun H."/>
            <person name="Tunlid A."/>
            <person name="Henrissat B."/>
            <person name="Grigoriev I.V."/>
            <person name="Hibbett D.S."/>
            <person name="Martin F."/>
        </authorList>
    </citation>
    <scope>NUCLEOTIDE SEQUENCE [LARGE SCALE GENOMIC DNA]</scope>
    <source>
        <strain evidence="1 2">SS14</strain>
    </source>
</reference>
<dbReference type="Pfam" id="PF00300">
    <property type="entry name" value="His_Phos_1"/>
    <property type="match status" value="1"/>
</dbReference>
<evidence type="ECO:0008006" key="3">
    <source>
        <dbReference type="Google" id="ProtNLM"/>
    </source>
</evidence>
<dbReference type="PANTHER" id="PTHR16469:SF51">
    <property type="entry name" value="TRANSCRIPTION FACTOR TAU 55 KDA SUBUNIT"/>
    <property type="match status" value="1"/>
</dbReference>
<evidence type="ECO:0000313" key="1">
    <source>
        <dbReference type="EMBL" id="KIJ45283.1"/>
    </source>
</evidence>
<dbReference type="InterPro" id="IPR013078">
    <property type="entry name" value="His_Pase_superF_clade-1"/>
</dbReference>
<dbReference type="Gene3D" id="3.40.50.1240">
    <property type="entry name" value="Phosphoglycerate mutase-like"/>
    <property type="match status" value="1"/>
</dbReference>
<sequence length="275" mass="30502">MLEKIYIARHGFRMNWVTQHWTSPTGTPRDPPMAAYGEEQAKELAAFFVSLPDDEKPTAIFSSPFYRCVQTAAPTGAALNLPVYVENGISEWYSPVVPGTGLHPIPPPASKLASLFPAFRIDPEGWNPPTYIPDRKGETMPQIHDRCRAFLSAFIPRVEQLDQGKHTRILLVSHAATVIALTRELVGDRELPMRAACCSLTTLERSEQDKNQTVGVWKVKELAVGHYLKGGLERDWGFEDAIVQDGQVVNDRGDPGTENDVQEAIGLQVAIPSRM</sequence>
<dbReference type="SMART" id="SM00855">
    <property type="entry name" value="PGAM"/>
    <property type="match status" value="1"/>
</dbReference>
<dbReference type="AlphaFoldDB" id="A0A0C9UQS7"/>
<dbReference type="PANTHER" id="PTHR16469">
    <property type="entry name" value="UBIQUITIN-ASSOCIATED AND SH3 DOMAIN-CONTAINING BA-RELATED"/>
    <property type="match status" value="1"/>
</dbReference>